<name>A0A1I5H828_9HYPH</name>
<evidence type="ECO:0000313" key="1">
    <source>
        <dbReference type="EMBL" id="SFO44424.1"/>
    </source>
</evidence>
<sequence length="95" mass="10555">MEHAHRKQGQTGLVRPWPSWRDHRPTLLNLSPVNPSFAQSLFAFGFTGSTQLGSSTLGTPNMAIQWMTGRKQMVYSRTLWPTGVSGNSKGPFQPL</sequence>
<evidence type="ECO:0000313" key="2">
    <source>
        <dbReference type="Proteomes" id="UP000199236"/>
    </source>
</evidence>
<keyword evidence="2" id="KW-1185">Reference proteome</keyword>
<accession>A0A1I5H828</accession>
<dbReference type="AlphaFoldDB" id="A0A1I5H828"/>
<protein>
    <submittedName>
        <fullName evidence="1">Uncharacterized protein</fullName>
    </submittedName>
</protein>
<dbReference type="Proteomes" id="UP000199236">
    <property type="component" value="Unassembled WGS sequence"/>
</dbReference>
<dbReference type="STRING" id="655353.SAMN04488056_10683"/>
<gene>
    <name evidence="1" type="ORF">SAMN04488056_10683</name>
</gene>
<dbReference type="EMBL" id="FOVR01000006">
    <property type="protein sequence ID" value="SFO44424.1"/>
    <property type="molecule type" value="Genomic_DNA"/>
</dbReference>
<proteinExistence type="predicted"/>
<reference evidence="1 2" key="1">
    <citation type="submission" date="2016-10" db="EMBL/GenBank/DDBJ databases">
        <authorList>
            <person name="de Groot N.N."/>
        </authorList>
    </citation>
    <scope>NUCLEOTIDE SEQUENCE [LARGE SCALE GENOMIC DNA]</scope>
    <source>
        <strain evidence="1 2">CGMCC 1.9157</strain>
    </source>
</reference>
<organism evidence="1 2">
    <name type="scientific">Cohaesibacter marisflavi</name>
    <dbReference type="NCBI Taxonomy" id="655353"/>
    <lineage>
        <taxon>Bacteria</taxon>
        <taxon>Pseudomonadati</taxon>
        <taxon>Pseudomonadota</taxon>
        <taxon>Alphaproteobacteria</taxon>
        <taxon>Hyphomicrobiales</taxon>
        <taxon>Cohaesibacteraceae</taxon>
    </lineage>
</organism>